<keyword evidence="3" id="KW-1185">Reference proteome</keyword>
<feature type="transmembrane region" description="Helical" evidence="1">
    <location>
        <begin position="54"/>
        <end position="75"/>
    </location>
</feature>
<proteinExistence type="predicted"/>
<evidence type="ECO:0000313" key="2">
    <source>
        <dbReference type="EMBL" id="KAJ9156412.1"/>
    </source>
</evidence>
<organism evidence="2 3">
    <name type="scientific">Pleurostoma richardsiae</name>
    <dbReference type="NCBI Taxonomy" id="41990"/>
    <lineage>
        <taxon>Eukaryota</taxon>
        <taxon>Fungi</taxon>
        <taxon>Dikarya</taxon>
        <taxon>Ascomycota</taxon>
        <taxon>Pezizomycotina</taxon>
        <taxon>Sordariomycetes</taxon>
        <taxon>Sordariomycetidae</taxon>
        <taxon>Calosphaeriales</taxon>
        <taxon>Pleurostomataceae</taxon>
        <taxon>Pleurostoma</taxon>
    </lineage>
</organism>
<reference evidence="2" key="1">
    <citation type="submission" date="2022-07" db="EMBL/GenBank/DDBJ databases">
        <title>Fungi with potential for degradation of polypropylene.</title>
        <authorList>
            <person name="Gostincar C."/>
        </authorList>
    </citation>
    <scope>NUCLEOTIDE SEQUENCE</scope>
    <source>
        <strain evidence="2">EXF-13308</strain>
    </source>
</reference>
<sequence>MTALSEWVPWTLIGPLLAIVAYGVFGGPVDIVLFSAIWLYTYQHETMKHLAPELLGPVLRTAGCCVLAFAIFQLARSAPGRKSPKWPGPGKVLLFQSRTDHSRLFPKRHSFSYSYLVVGIPVDWTGCAGGMISSGVETPTSFWQWLSSGPNQRRGWYDIVAADYLERGRGELGLRGKLDVYLKSQGADPAAYPHAYLITAPKFLGYHFNPVSFWYLYGPDMSLDAMILEVNNTFSERRMYFLTPEVAPAGQTDVNSPTKAAVQASEKAIGDGLRAFKQAWPKDFHVSPFNSRKGSYSLSANDPLKAISEGKSPINIMITLVSSKDHAKLVTRLVADGPPIDPLTMRFWQKCKFLISWCWVGFATFPRIVKQAAVLYFGKNLHVWYRPEPLKESLGREADTTERRLEVLFRLYLRHLVDQCKTAIAVQYIPAGISESSTELMCSPSARGDTSDCAQLDFKVLTPVFYTGFVYYAHDLEAFFSELRENHTVWVSQPDLLPKLIFRAPSPPLATSSYLDFACFRAIQHLRHRPERIERPMTSSSVPSKTHVVTDIRGFRISAMDAYFLNQGDTKIRRAYRDIVLKLFIAEKVAFGSVAVLEAQHLILRACLAGLISTLVGATAP</sequence>
<name>A0AA38S091_9PEZI</name>
<dbReference type="Proteomes" id="UP001174694">
    <property type="component" value="Unassembled WGS sequence"/>
</dbReference>
<keyword evidence="1" id="KW-0472">Membrane</keyword>
<feature type="transmembrane region" description="Helical" evidence="1">
    <location>
        <begin position="12"/>
        <end position="42"/>
    </location>
</feature>
<dbReference type="EMBL" id="JANBVO010000002">
    <property type="protein sequence ID" value="KAJ9156412.1"/>
    <property type="molecule type" value="Genomic_DNA"/>
</dbReference>
<dbReference type="InterPro" id="IPR010775">
    <property type="entry name" value="DUF1365"/>
</dbReference>
<accession>A0AA38S091</accession>
<dbReference type="AlphaFoldDB" id="A0AA38S091"/>
<keyword evidence="1" id="KW-0812">Transmembrane</keyword>
<dbReference type="PANTHER" id="PTHR33973">
    <property type="entry name" value="OS07G0153300 PROTEIN"/>
    <property type="match status" value="1"/>
</dbReference>
<dbReference type="Pfam" id="PF07103">
    <property type="entry name" value="DUF1365"/>
    <property type="match status" value="1"/>
</dbReference>
<protein>
    <submittedName>
        <fullName evidence="2">Cyclopropane-fatty-acyl-phospholipid synthase</fullName>
    </submittedName>
</protein>
<gene>
    <name evidence="2" type="ORF">NKR23_g1309</name>
</gene>
<evidence type="ECO:0000313" key="3">
    <source>
        <dbReference type="Proteomes" id="UP001174694"/>
    </source>
</evidence>
<evidence type="ECO:0000256" key="1">
    <source>
        <dbReference type="SAM" id="Phobius"/>
    </source>
</evidence>
<comment type="caution">
    <text evidence="2">The sequence shown here is derived from an EMBL/GenBank/DDBJ whole genome shotgun (WGS) entry which is preliminary data.</text>
</comment>
<keyword evidence="1" id="KW-1133">Transmembrane helix</keyword>
<dbReference type="PANTHER" id="PTHR33973:SF4">
    <property type="entry name" value="OS07G0153300 PROTEIN"/>
    <property type="match status" value="1"/>
</dbReference>